<dbReference type="AlphaFoldDB" id="A0A6P1M4F6"/>
<evidence type="ECO:0000259" key="3">
    <source>
        <dbReference type="PROSITE" id="PS51094"/>
    </source>
</evidence>
<dbReference type="GO" id="GO:0016740">
    <property type="term" value="F:transferase activity"/>
    <property type="evidence" value="ECO:0007669"/>
    <property type="project" value="UniProtKB-KW"/>
</dbReference>
<protein>
    <submittedName>
        <fullName evidence="4">PTS transporter subunit EIIA</fullName>
    </submittedName>
</protein>
<dbReference type="RefSeq" id="WP_160628662.1">
    <property type="nucleotide sequence ID" value="NZ_CP047593.1"/>
</dbReference>
<dbReference type="InterPro" id="IPR002178">
    <property type="entry name" value="PTS_EIIA_type-2_dom"/>
</dbReference>
<dbReference type="CDD" id="cd00211">
    <property type="entry name" value="PTS_IIA_fru"/>
    <property type="match status" value="1"/>
</dbReference>
<dbReference type="InterPro" id="IPR016152">
    <property type="entry name" value="PTrfase/Anion_transptr"/>
</dbReference>
<dbReference type="PROSITE" id="PS51094">
    <property type="entry name" value="PTS_EIIA_TYPE_2"/>
    <property type="match status" value="1"/>
</dbReference>
<organism evidence="4 5">
    <name type="scientific">Tichowtungia aerotolerans</name>
    <dbReference type="NCBI Taxonomy" id="2697043"/>
    <lineage>
        <taxon>Bacteria</taxon>
        <taxon>Pseudomonadati</taxon>
        <taxon>Kiritimatiellota</taxon>
        <taxon>Tichowtungiia</taxon>
        <taxon>Tichowtungiales</taxon>
        <taxon>Tichowtungiaceae</taxon>
        <taxon>Tichowtungia</taxon>
    </lineage>
</organism>
<reference evidence="4 5" key="1">
    <citation type="submission" date="2020-01" db="EMBL/GenBank/DDBJ databases">
        <title>Ponticoccus aerotolerans gen. nov., sp. nov., an anaerobic bacterium and proposal of Ponticoccusceae fam. nov., Ponticoccusles ord. nov. and Ponticoccuse classis nov. in the phylum Kiritimatiellaeota.</title>
        <authorList>
            <person name="Zhou L.Y."/>
            <person name="Du Z.J."/>
        </authorList>
    </citation>
    <scope>NUCLEOTIDE SEQUENCE [LARGE SCALE GENOMIC DNA]</scope>
    <source>
        <strain evidence="4 5">S-5007</strain>
    </source>
</reference>
<dbReference type="GO" id="GO:0005737">
    <property type="term" value="C:cytoplasm"/>
    <property type="evidence" value="ECO:0007669"/>
    <property type="project" value="UniProtKB-SubCell"/>
</dbReference>
<sequence length="148" mass="16284">MNLKKVLTKDLILPHLKAETKPAVIEEIIDLLEQSGKIKDRETALKAVLTREQKMSTGMQNGIAIPHGKTDSVDHLEAVIAIKPEGIDFDALDGQPSSIFILTLSPANRTGPHIQFLAEISKLLGDPQLREQLTKARTVDEIFNILTA</sequence>
<comment type="subcellular location">
    <subcellularLocation>
        <location evidence="1">Cytoplasm</location>
    </subcellularLocation>
</comment>
<dbReference type="Pfam" id="PF00359">
    <property type="entry name" value="PTS_EIIA_2"/>
    <property type="match status" value="1"/>
</dbReference>
<dbReference type="KEGG" id="taer:GT409_08435"/>
<dbReference type="SUPFAM" id="SSF55804">
    <property type="entry name" value="Phoshotransferase/anion transport protein"/>
    <property type="match status" value="1"/>
</dbReference>
<dbReference type="PANTHER" id="PTHR47738">
    <property type="entry name" value="PTS SYSTEM FRUCTOSE-LIKE EIIA COMPONENT-RELATED"/>
    <property type="match status" value="1"/>
</dbReference>
<dbReference type="FunFam" id="3.40.930.10:FF:000009">
    <property type="entry name" value="PTS system, fructose specific IIABC component"/>
    <property type="match status" value="1"/>
</dbReference>
<gene>
    <name evidence="4" type="ORF">GT409_08435</name>
</gene>
<proteinExistence type="predicted"/>
<dbReference type="InterPro" id="IPR051541">
    <property type="entry name" value="PTS_SugarTrans_NitroReg"/>
</dbReference>
<keyword evidence="2" id="KW-0808">Transferase</keyword>
<accession>A0A6P1M4F6</accession>
<dbReference type="Proteomes" id="UP000464954">
    <property type="component" value="Chromosome"/>
</dbReference>
<name>A0A6P1M4F6_9BACT</name>
<feature type="domain" description="PTS EIIA type-2" evidence="3">
    <location>
        <begin position="5"/>
        <end position="148"/>
    </location>
</feature>
<evidence type="ECO:0000313" key="4">
    <source>
        <dbReference type="EMBL" id="QHI69480.1"/>
    </source>
</evidence>
<dbReference type="EMBL" id="CP047593">
    <property type="protein sequence ID" value="QHI69480.1"/>
    <property type="molecule type" value="Genomic_DNA"/>
</dbReference>
<evidence type="ECO:0000256" key="2">
    <source>
        <dbReference type="ARBA" id="ARBA00022679"/>
    </source>
</evidence>
<evidence type="ECO:0000256" key="1">
    <source>
        <dbReference type="ARBA" id="ARBA00004496"/>
    </source>
</evidence>
<dbReference type="Gene3D" id="3.40.930.10">
    <property type="entry name" value="Mannitol-specific EII, Chain A"/>
    <property type="match status" value="1"/>
</dbReference>
<keyword evidence="5" id="KW-1185">Reference proteome</keyword>
<evidence type="ECO:0000313" key="5">
    <source>
        <dbReference type="Proteomes" id="UP000464954"/>
    </source>
</evidence>